<accession>A0AAJ0H8M0</accession>
<evidence type="ECO:0000313" key="2">
    <source>
        <dbReference type="EMBL" id="KAK3343528.1"/>
    </source>
</evidence>
<dbReference type="Proteomes" id="UP001275084">
    <property type="component" value="Unassembled WGS sequence"/>
</dbReference>
<comment type="caution">
    <text evidence="2">The sequence shown here is derived from an EMBL/GenBank/DDBJ whole genome shotgun (WGS) entry which is preliminary data.</text>
</comment>
<gene>
    <name evidence="2" type="ORF">B0T25DRAFT_554560</name>
</gene>
<proteinExistence type="predicted"/>
<dbReference type="AlphaFoldDB" id="A0AAJ0H8M0"/>
<evidence type="ECO:0000313" key="3">
    <source>
        <dbReference type="Proteomes" id="UP001275084"/>
    </source>
</evidence>
<organism evidence="2 3">
    <name type="scientific">Lasiosphaeria hispida</name>
    <dbReference type="NCBI Taxonomy" id="260671"/>
    <lineage>
        <taxon>Eukaryota</taxon>
        <taxon>Fungi</taxon>
        <taxon>Dikarya</taxon>
        <taxon>Ascomycota</taxon>
        <taxon>Pezizomycotina</taxon>
        <taxon>Sordariomycetes</taxon>
        <taxon>Sordariomycetidae</taxon>
        <taxon>Sordariales</taxon>
        <taxon>Lasiosphaeriaceae</taxon>
        <taxon>Lasiosphaeria</taxon>
    </lineage>
</organism>
<sequence length="454" mass="49523">MVATVMTALAGGMYGIEWASLSYSSERVAGPTWATVTINRGVAVVTQILHGLVVASGLALGAMLHLRRSGLYRDPRGIGGVASLISESDFIDRSALTLFRQLPSFAHSKVIRAALSGVRFKLQHMPVVRPGGAAQRVYQLTAMVDPGYAVPHRAEDRALFIDRWDATGFFLTKRAVLLAEVVIWLGQAVITGALYQVAKVGGKLLGEGGGGGSASTKQTIAKVVFTLTLTVGGVMWQSIQRELQIFEPWQRLRKPRRNLYHALVQSDHSSLGLVGSAVLGVTRFSLVATWAAFSVFMVYVATVFIPPLLELAYAAGYITTSPFPDKSFGIMSGSPALGLAVTGVVIHLVILCNMFFVMLSGRTKPFLPRRPTTLASQIMYLCHSDKLLADLRGSSMMQEKEMARRLVYAERTCHFGWFFWRRQAWCVGVEEIAPGEQPCPFIWGVGLTHGARYA</sequence>
<feature type="transmembrane region" description="Helical" evidence="1">
    <location>
        <begin position="287"/>
        <end position="315"/>
    </location>
</feature>
<feature type="transmembrane region" description="Helical" evidence="1">
    <location>
        <begin position="336"/>
        <end position="359"/>
    </location>
</feature>
<keyword evidence="1" id="KW-0472">Membrane</keyword>
<protein>
    <submittedName>
        <fullName evidence="2">Uncharacterized protein</fullName>
    </submittedName>
</protein>
<feature type="transmembrane region" description="Helical" evidence="1">
    <location>
        <begin position="175"/>
        <end position="198"/>
    </location>
</feature>
<feature type="transmembrane region" description="Helical" evidence="1">
    <location>
        <begin position="48"/>
        <end position="66"/>
    </location>
</feature>
<name>A0AAJ0H8M0_9PEZI</name>
<evidence type="ECO:0000256" key="1">
    <source>
        <dbReference type="SAM" id="Phobius"/>
    </source>
</evidence>
<dbReference type="PANTHER" id="PTHR37544:SF3">
    <property type="entry name" value="SPRAY"/>
    <property type="match status" value="1"/>
</dbReference>
<keyword evidence="3" id="KW-1185">Reference proteome</keyword>
<dbReference type="PANTHER" id="PTHR37544">
    <property type="entry name" value="SPRAY-RELATED"/>
    <property type="match status" value="1"/>
</dbReference>
<reference evidence="2" key="1">
    <citation type="journal article" date="2023" name="Mol. Phylogenet. Evol.">
        <title>Genome-scale phylogeny and comparative genomics of the fungal order Sordariales.</title>
        <authorList>
            <person name="Hensen N."/>
            <person name="Bonometti L."/>
            <person name="Westerberg I."/>
            <person name="Brannstrom I.O."/>
            <person name="Guillou S."/>
            <person name="Cros-Aarteil S."/>
            <person name="Calhoun S."/>
            <person name="Haridas S."/>
            <person name="Kuo A."/>
            <person name="Mondo S."/>
            <person name="Pangilinan J."/>
            <person name="Riley R."/>
            <person name="LaButti K."/>
            <person name="Andreopoulos B."/>
            <person name="Lipzen A."/>
            <person name="Chen C."/>
            <person name="Yan M."/>
            <person name="Daum C."/>
            <person name="Ng V."/>
            <person name="Clum A."/>
            <person name="Steindorff A."/>
            <person name="Ohm R.A."/>
            <person name="Martin F."/>
            <person name="Silar P."/>
            <person name="Natvig D.O."/>
            <person name="Lalanne C."/>
            <person name="Gautier V."/>
            <person name="Ament-Velasquez S.L."/>
            <person name="Kruys A."/>
            <person name="Hutchinson M.I."/>
            <person name="Powell A.J."/>
            <person name="Barry K."/>
            <person name="Miller A.N."/>
            <person name="Grigoriev I.V."/>
            <person name="Debuchy R."/>
            <person name="Gladieux P."/>
            <person name="Hiltunen Thoren M."/>
            <person name="Johannesson H."/>
        </authorList>
    </citation>
    <scope>NUCLEOTIDE SEQUENCE</scope>
    <source>
        <strain evidence="2">CBS 955.72</strain>
    </source>
</reference>
<keyword evidence="1" id="KW-0812">Transmembrane</keyword>
<reference evidence="2" key="2">
    <citation type="submission" date="2023-06" db="EMBL/GenBank/DDBJ databases">
        <authorList>
            <consortium name="Lawrence Berkeley National Laboratory"/>
            <person name="Haridas S."/>
            <person name="Hensen N."/>
            <person name="Bonometti L."/>
            <person name="Westerberg I."/>
            <person name="Brannstrom I.O."/>
            <person name="Guillou S."/>
            <person name="Cros-Aarteil S."/>
            <person name="Calhoun S."/>
            <person name="Kuo A."/>
            <person name="Mondo S."/>
            <person name="Pangilinan J."/>
            <person name="Riley R."/>
            <person name="Labutti K."/>
            <person name="Andreopoulos B."/>
            <person name="Lipzen A."/>
            <person name="Chen C."/>
            <person name="Yanf M."/>
            <person name="Daum C."/>
            <person name="Ng V."/>
            <person name="Clum A."/>
            <person name="Steindorff A."/>
            <person name="Ohm R."/>
            <person name="Martin F."/>
            <person name="Silar P."/>
            <person name="Natvig D."/>
            <person name="Lalanne C."/>
            <person name="Gautier V."/>
            <person name="Ament-Velasquez S.L."/>
            <person name="Kruys A."/>
            <person name="Hutchinson M.I."/>
            <person name="Powell A.J."/>
            <person name="Barry K."/>
            <person name="Miller A.N."/>
            <person name="Grigoriev I.V."/>
            <person name="Debuchy R."/>
            <person name="Gladieux P."/>
            <person name="Thoren M.H."/>
            <person name="Johannesson H."/>
        </authorList>
    </citation>
    <scope>NUCLEOTIDE SEQUENCE</scope>
    <source>
        <strain evidence="2">CBS 955.72</strain>
    </source>
</reference>
<dbReference type="EMBL" id="JAUIQD010000007">
    <property type="protein sequence ID" value="KAK3343528.1"/>
    <property type="molecule type" value="Genomic_DNA"/>
</dbReference>
<keyword evidence="1" id="KW-1133">Transmembrane helix</keyword>